<keyword evidence="6" id="KW-1185">Reference proteome</keyword>
<reference evidence="5 6" key="1">
    <citation type="journal article" date="2018" name="Nat. Microbiol.">
        <title>Leveraging single-cell genomics to expand the fungal tree of life.</title>
        <authorList>
            <person name="Ahrendt S.R."/>
            <person name="Quandt C.A."/>
            <person name="Ciobanu D."/>
            <person name="Clum A."/>
            <person name="Salamov A."/>
            <person name="Andreopoulos B."/>
            <person name="Cheng J.F."/>
            <person name="Woyke T."/>
            <person name="Pelin A."/>
            <person name="Henrissat B."/>
            <person name="Reynolds N.K."/>
            <person name="Benny G.L."/>
            <person name="Smith M.E."/>
            <person name="James T.Y."/>
            <person name="Grigoriev I.V."/>
        </authorList>
    </citation>
    <scope>NUCLEOTIDE SEQUENCE [LARGE SCALE GENOMIC DNA]</scope>
    <source>
        <strain evidence="5 6">ATCC 52028</strain>
    </source>
</reference>
<evidence type="ECO:0000313" key="6">
    <source>
        <dbReference type="Proteomes" id="UP000274922"/>
    </source>
</evidence>
<dbReference type="PANTHER" id="PTHR21349">
    <property type="entry name" value="50S RIBOSOMAL PROTEIN L21"/>
    <property type="match status" value="1"/>
</dbReference>
<dbReference type="Pfam" id="PF00829">
    <property type="entry name" value="Ribosomal_L21p"/>
    <property type="match status" value="1"/>
</dbReference>
<dbReference type="GO" id="GO:0005762">
    <property type="term" value="C:mitochondrial large ribosomal subunit"/>
    <property type="evidence" value="ECO:0007669"/>
    <property type="project" value="TreeGrafter"/>
</dbReference>
<evidence type="ECO:0000313" key="4">
    <source>
        <dbReference type="EMBL" id="RKO98492.1"/>
    </source>
</evidence>
<reference evidence="4" key="2">
    <citation type="submission" date="2018-04" db="EMBL/GenBank/DDBJ databases">
        <title>Leveraging single-cell genomics to expand the Fungal Tree of Life.</title>
        <authorList>
            <consortium name="DOE Joint Genome Institute"/>
            <person name="Ahrendt S.R."/>
            <person name="Quandt C.A."/>
            <person name="Ciobanu D."/>
            <person name="Clum A."/>
            <person name="Salamov A."/>
            <person name="Andreopoulos B."/>
            <person name="Cheng J.-F."/>
            <person name="Woyke T."/>
            <person name="Pelin A."/>
            <person name="Henrissat B."/>
            <person name="Benny G.L."/>
            <person name="Smith M.E."/>
            <person name="James T.Y."/>
            <person name="Grigoriev I.V."/>
        </authorList>
    </citation>
    <scope>NUCLEOTIDE SEQUENCE</scope>
    <source>
        <strain evidence="4">ATCC 52028</strain>
    </source>
</reference>
<dbReference type="InterPro" id="IPR036164">
    <property type="entry name" value="bL21-like_sf"/>
</dbReference>
<dbReference type="Proteomes" id="UP000268535">
    <property type="component" value="Unassembled WGS sequence"/>
</dbReference>
<proteinExistence type="inferred from homology"/>
<sequence length="121" mass="13325">SATTRQALAQLAASGPAYAIVEVKGRPYHVQADDVVVVPYMAEVALGDVLALDRVRELGTATHVLRGSPYVAPAYYAVELTVLEHAVSKERITLKRKRDSANKLRRSRTHNTYLRVSRLAV</sequence>
<dbReference type="PANTHER" id="PTHR21349:SF0">
    <property type="entry name" value="LARGE RIBOSOMAL SUBUNIT PROTEIN BL21M"/>
    <property type="match status" value="1"/>
</dbReference>
<evidence type="ECO:0000313" key="3">
    <source>
        <dbReference type="EMBL" id="RKO97522.1"/>
    </source>
</evidence>
<dbReference type="EMBL" id="ML009241">
    <property type="protein sequence ID" value="RKO97522.1"/>
    <property type="molecule type" value="Genomic_DNA"/>
</dbReference>
<dbReference type="OrthoDB" id="5994at2759"/>
<dbReference type="EMBL" id="ML014419">
    <property type="protein sequence ID" value="RKO98492.1"/>
    <property type="molecule type" value="Genomic_DNA"/>
</dbReference>
<dbReference type="SUPFAM" id="SSF141091">
    <property type="entry name" value="L21p-like"/>
    <property type="match status" value="1"/>
</dbReference>
<reference evidence="3" key="3">
    <citation type="submission" date="2018-08" db="EMBL/GenBank/DDBJ databases">
        <title>Leveraging single-cell genomics to expand the Fungal Tree of Life.</title>
        <authorList>
            <consortium name="DOE Joint Genome Institute"/>
            <person name="Ahrendt S.R."/>
            <person name="Quandt C.A."/>
            <person name="Ciobanu D."/>
            <person name="Clum A."/>
            <person name="Salamov A."/>
            <person name="Andreopoulos B."/>
            <person name="Cheng J.-F."/>
            <person name="Woyke T."/>
            <person name="Pelin A."/>
            <person name="Henrissat B."/>
            <person name="Reynolds N."/>
            <person name="Benny G.L."/>
            <person name="Smith M.E."/>
            <person name="James T.Y."/>
            <person name="Grigoriev I.V."/>
        </authorList>
    </citation>
    <scope>NUCLEOTIDE SEQUENCE</scope>
    <source>
        <strain evidence="3">ATCC 52028</strain>
    </source>
</reference>
<dbReference type="InterPro" id="IPR028909">
    <property type="entry name" value="bL21-like"/>
</dbReference>
<gene>
    <name evidence="3" type="ORF">CAUPRSCDRAFT_2258</name>
    <name evidence="4" type="ORF">CXG81DRAFT_1697</name>
</gene>
<feature type="non-terminal residue" evidence="3">
    <location>
        <position position="1"/>
    </location>
</feature>
<dbReference type="STRING" id="1555241.A0A4P9WXV0"/>
<dbReference type="GO" id="GO:0003735">
    <property type="term" value="F:structural constituent of ribosome"/>
    <property type="evidence" value="ECO:0007669"/>
    <property type="project" value="TreeGrafter"/>
</dbReference>
<organism evidence="3 5">
    <name type="scientific">Caulochytrium protostelioides</name>
    <dbReference type="NCBI Taxonomy" id="1555241"/>
    <lineage>
        <taxon>Eukaryota</taxon>
        <taxon>Fungi</taxon>
        <taxon>Fungi incertae sedis</taxon>
        <taxon>Chytridiomycota</taxon>
        <taxon>Chytridiomycota incertae sedis</taxon>
        <taxon>Chytridiomycetes</taxon>
        <taxon>Caulochytriales</taxon>
        <taxon>Caulochytriaceae</taxon>
        <taxon>Caulochytrium</taxon>
    </lineage>
</organism>
<protein>
    <recommendedName>
        <fullName evidence="2">Large ribosomal subunit protein bL21m</fullName>
    </recommendedName>
</protein>
<comment type="similarity">
    <text evidence="1">Belongs to the bacterial ribosomal protein bL21 family.</text>
</comment>
<dbReference type="AlphaFoldDB" id="A0A4P9WXV0"/>
<dbReference type="Proteomes" id="UP000274922">
    <property type="component" value="Unassembled WGS sequence"/>
</dbReference>
<evidence type="ECO:0000256" key="1">
    <source>
        <dbReference type="ARBA" id="ARBA00008563"/>
    </source>
</evidence>
<evidence type="ECO:0000313" key="5">
    <source>
        <dbReference type="Proteomes" id="UP000268535"/>
    </source>
</evidence>
<feature type="non-terminal residue" evidence="3">
    <location>
        <position position="121"/>
    </location>
</feature>
<evidence type="ECO:0000256" key="2">
    <source>
        <dbReference type="ARBA" id="ARBA00044129"/>
    </source>
</evidence>
<accession>A0A4P9WXV0</accession>
<name>A0A4P9WXV0_9FUNG</name>